<dbReference type="Proteomes" id="UP000305881">
    <property type="component" value="Chromosome"/>
</dbReference>
<dbReference type="KEGG" id="mbur:EQU24_03335"/>
<name>A0A4P9UJL5_METBY</name>
<evidence type="ECO:0000313" key="2">
    <source>
        <dbReference type="Proteomes" id="UP000305881"/>
    </source>
</evidence>
<dbReference type="InterPro" id="IPR007459">
    <property type="entry name" value="DNA_pol3_chi"/>
</dbReference>
<proteinExistence type="predicted"/>
<gene>
    <name evidence="1" type="ORF">EQU24_03335</name>
</gene>
<keyword evidence="2" id="KW-1185">Reference proteome</keyword>
<accession>A0A4P9UJL5</accession>
<dbReference type="EMBL" id="CP035467">
    <property type="protein sequence ID" value="QCW81389.1"/>
    <property type="molecule type" value="Genomic_DNA"/>
</dbReference>
<dbReference type="PANTHER" id="PTHR38767:SF1">
    <property type="entry name" value="DNA POLYMERASE III SUBUNIT CHI"/>
    <property type="match status" value="1"/>
</dbReference>
<dbReference type="SUPFAM" id="SSF102400">
    <property type="entry name" value="DNA polymerase III chi subunit"/>
    <property type="match status" value="1"/>
</dbReference>
<sequence length="142" mass="16342">MPDIGFYILASRSERDRQLFACKLTEKAYRSGRLCYLLTEDPQQSAMLDDLLWTFRPGSFVPHQLYDGMVPDKANAVLIGHLGVPDDWRDVVINLSTRIPDNWINSERILEILDDSEESKGPGRIRYQQYRQAGLSVVTHKM</sequence>
<dbReference type="GO" id="GO:0003677">
    <property type="term" value="F:DNA binding"/>
    <property type="evidence" value="ECO:0007669"/>
    <property type="project" value="InterPro"/>
</dbReference>
<evidence type="ECO:0000313" key="1">
    <source>
        <dbReference type="EMBL" id="QCW81389.1"/>
    </source>
</evidence>
<dbReference type="Gene3D" id="3.40.50.10110">
    <property type="entry name" value="DNA polymerase III subunit chi"/>
    <property type="match status" value="1"/>
</dbReference>
<dbReference type="PANTHER" id="PTHR38767">
    <property type="entry name" value="DNA POLYMERASE III SUBUNIT CHI"/>
    <property type="match status" value="1"/>
</dbReference>
<organism evidence="1 2">
    <name type="scientific">Methylotuvimicrobium buryatense</name>
    <name type="common">Methylomicrobium buryatense</name>
    <dbReference type="NCBI Taxonomy" id="95641"/>
    <lineage>
        <taxon>Bacteria</taxon>
        <taxon>Pseudomonadati</taxon>
        <taxon>Pseudomonadota</taxon>
        <taxon>Gammaproteobacteria</taxon>
        <taxon>Methylococcales</taxon>
        <taxon>Methylococcaceae</taxon>
        <taxon>Methylotuvimicrobium</taxon>
    </lineage>
</organism>
<dbReference type="Pfam" id="PF04364">
    <property type="entry name" value="DNA_pol3_chi"/>
    <property type="match status" value="1"/>
</dbReference>
<dbReference type="InterPro" id="IPR036768">
    <property type="entry name" value="PolIII_chi_sf"/>
</dbReference>
<protein>
    <submittedName>
        <fullName evidence="1">DNA polymerase III subunit chi</fullName>
    </submittedName>
</protein>
<dbReference type="GO" id="GO:0006260">
    <property type="term" value="P:DNA replication"/>
    <property type="evidence" value="ECO:0007669"/>
    <property type="project" value="InterPro"/>
</dbReference>
<dbReference type="STRING" id="675511.GCA_000341735_02342"/>
<dbReference type="OrthoDB" id="5297568at2"/>
<dbReference type="RefSeq" id="WP_017840857.1">
    <property type="nucleotide sequence ID" value="NZ_CP035467.1"/>
</dbReference>
<reference evidence="2" key="1">
    <citation type="journal article" date="2019" name="J. Bacteriol.">
        <title>A Mutagenic Screen Identifies a TonB-Dependent Receptor Required for the Lanthanide Metal Switch in the Type I Methanotroph 'Methylotuvimicrobium buryatense' 5GB1C.</title>
        <authorList>
            <person name="Groom J.D."/>
            <person name="Ford S.M."/>
            <person name="Pesesky M.W."/>
            <person name="Lidstrom M.E."/>
        </authorList>
    </citation>
    <scope>NUCLEOTIDE SEQUENCE [LARGE SCALE GENOMIC DNA]</scope>
    <source>
        <strain evidence="2">5GB1C</strain>
    </source>
</reference>
<dbReference type="GO" id="GO:0003887">
    <property type="term" value="F:DNA-directed DNA polymerase activity"/>
    <property type="evidence" value="ECO:0007669"/>
    <property type="project" value="InterPro"/>
</dbReference>
<dbReference type="GO" id="GO:0032298">
    <property type="term" value="P:positive regulation of DNA-templated DNA replication initiation"/>
    <property type="evidence" value="ECO:0007669"/>
    <property type="project" value="TreeGrafter"/>
</dbReference>
<dbReference type="AlphaFoldDB" id="A0A4P9UJL5"/>